<dbReference type="GO" id="GO:0046677">
    <property type="term" value="P:response to antibiotic"/>
    <property type="evidence" value="ECO:0007669"/>
    <property type="project" value="InterPro"/>
</dbReference>
<dbReference type="Gene3D" id="1.20.120.330">
    <property type="entry name" value="Nucleotidyltransferases domain 2"/>
    <property type="match status" value="1"/>
</dbReference>
<dbReference type="GO" id="GO:0016779">
    <property type="term" value="F:nucleotidyltransferase activity"/>
    <property type="evidence" value="ECO:0007669"/>
    <property type="project" value="InterPro"/>
</dbReference>
<dbReference type="AlphaFoldDB" id="A0A1G8RCZ0"/>
<dbReference type="Pfam" id="PF07827">
    <property type="entry name" value="KNTase_C"/>
    <property type="match status" value="1"/>
</dbReference>
<dbReference type="InterPro" id="IPR012481">
    <property type="entry name" value="KNTase_C"/>
</dbReference>
<dbReference type="STRING" id="86666.SAMN04490247_0957"/>
<evidence type="ECO:0000259" key="1">
    <source>
        <dbReference type="Pfam" id="PF07827"/>
    </source>
</evidence>
<reference evidence="3" key="1">
    <citation type="submission" date="2016-10" db="EMBL/GenBank/DDBJ databases">
        <authorList>
            <person name="Varghese N."/>
            <person name="Submissions S."/>
        </authorList>
    </citation>
    <scope>NUCLEOTIDE SEQUENCE [LARGE SCALE GENOMIC DNA]</scope>
    <source>
        <strain evidence="3">DSM 4771</strain>
    </source>
</reference>
<dbReference type="Proteomes" id="UP000199225">
    <property type="component" value="Unassembled WGS sequence"/>
</dbReference>
<dbReference type="EMBL" id="FNEV01000002">
    <property type="protein sequence ID" value="SDJ14779.1"/>
    <property type="molecule type" value="Genomic_DNA"/>
</dbReference>
<feature type="domain" description="Kanamycin nucleotidyltransferase C-terminal" evidence="1">
    <location>
        <begin position="118"/>
        <end position="240"/>
    </location>
</feature>
<gene>
    <name evidence="2" type="ORF">SAMN04490247_0957</name>
</gene>
<evidence type="ECO:0000313" key="2">
    <source>
        <dbReference type="EMBL" id="SDJ14779.1"/>
    </source>
</evidence>
<evidence type="ECO:0000313" key="3">
    <source>
        <dbReference type="Proteomes" id="UP000199225"/>
    </source>
</evidence>
<dbReference type="InterPro" id="IPR043519">
    <property type="entry name" value="NT_sf"/>
</dbReference>
<proteinExistence type="predicted"/>
<accession>A0A1G8RCZ0</accession>
<dbReference type="Gene3D" id="3.30.460.10">
    <property type="entry name" value="Beta Polymerase, domain 2"/>
    <property type="match status" value="1"/>
</dbReference>
<keyword evidence="2" id="KW-0808">Transferase</keyword>
<dbReference type="RefSeq" id="WP_093192580.1">
    <property type="nucleotide sequence ID" value="NZ_FNEV01000002.1"/>
</dbReference>
<sequence length="254" mass="29536">MVKWTPEKFTTKDRMKAANEILKELKDKYKESLIAVAIEGSTAKGLDAPESDLELRVLLDKDYNYHRWYAFFYEKMFVGISYNSVSKALEASKGIDYEWSISGDNLETAEVIFDSRNVYGELKANNKAAEQNADFEELFLEATTDMYERVYKVYTLSRMNYIGMTREVANIAYWAALAVGLANRVKYRSNKTMVEDSFALENTPENYEQHVRSLFLNTDIDDIQNAVSDLWMTFDNWIQQEVGMNLNDDHLRYI</sequence>
<dbReference type="SUPFAM" id="SSF81301">
    <property type="entry name" value="Nucleotidyltransferase"/>
    <property type="match status" value="1"/>
</dbReference>
<keyword evidence="3" id="KW-1185">Reference proteome</keyword>
<name>A0A1G8RCZ0_9BACI</name>
<dbReference type="OrthoDB" id="24442at2"/>
<organism evidence="2 3">
    <name type="scientific">Salimicrobium halophilum</name>
    <dbReference type="NCBI Taxonomy" id="86666"/>
    <lineage>
        <taxon>Bacteria</taxon>
        <taxon>Bacillati</taxon>
        <taxon>Bacillota</taxon>
        <taxon>Bacilli</taxon>
        <taxon>Bacillales</taxon>
        <taxon>Bacillaceae</taxon>
        <taxon>Salimicrobium</taxon>
    </lineage>
</organism>
<protein>
    <submittedName>
        <fullName evidence="2">Kanamycin nucleotidyltransferase</fullName>
    </submittedName>
</protein>